<name>A0A3R8T117_9BURK</name>
<accession>A0A3R8T117</accession>
<dbReference type="OrthoDB" id="834556at2"/>
<organism evidence="1 2">
    <name type="scientific">Aquabacterium soli</name>
    <dbReference type="NCBI Taxonomy" id="2493092"/>
    <lineage>
        <taxon>Bacteria</taxon>
        <taxon>Pseudomonadati</taxon>
        <taxon>Pseudomonadota</taxon>
        <taxon>Betaproteobacteria</taxon>
        <taxon>Burkholderiales</taxon>
        <taxon>Aquabacterium</taxon>
    </lineage>
</organism>
<dbReference type="SUPFAM" id="SSF160104">
    <property type="entry name" value="Acetoacetate decarboxylase-like"/>
    <property type="match status" value="1"/>
</dbReference>
<evidence type="ECO:0000313" key="1">
    <source>
        <dbReference type="EMBL" id="RRS03646.1"/>
    </source>
</evidence>
<evidence type="ECO:0000313" key="2">
    <source>
        <dbReference type="Proteomes" id="UP000269265"/>
    </source>
</evidence>
<dbReference type="EMBL" id="RSED01000010">
    <property type="protein sequence ID" value="RRS03646.1"/>
    <property type="molecule type" value="Genomic_DNA"/>
</dbReference>
<dbReference type="InterPro" id="IPR010451">
    <property type="entry name" value="Acetoacetate_decarboxylase"/>
</dbReference>
<dbReference type="RefSeq" id="WP_125243852.1">
    <property type="nucleotide sequence ID" value="NZ_RSED01000010.1"/>
</dbReference>
<dbReference type="GO" id="GO:0016829">
    <property type="term" value="F:lyase activity"/>
    <property type="evidence" value="ECO:0007669"/>
    <property type="project" value="InterPro"/>
</dbReference>
<dbReference type="InterPro" id="IPR023375">
    <property type="entry name" value="ADC_dom_sf"/>
</dbReference>
<reference evidence="1 2" key="1">
    <citation type="submission" date="2018-12" db="EMBL/GenBank/DDBJ databases">
        <title>The whole draft genome of Aquabacterium sp. SJQ9.</title>
        <authorList>
            <person name="Sun L."/>
            <person name="Gao X."/>
            <person name="Chen W."/>
            <person name="Huang K."/>
        </authorList>
    </citation>
    <scope>NUCLEOTIDE SEQUENCE [LARGE SCALE GENOMIC DNA]</scope>
    <source>
        <strain evidence="1 2">SJQ9</strain>
    </source>
</reference>
<dbReference type="AlphaFoldDB" id="A0A3R8T117"/>
<sequence>MRHTLSFAPHDDSFFDVPHTVVSTSQGAVQLPILYRRTRNLNAFFMLPTGRVQAALAQAGAAALSPGCQWRGRSLVALACYDYLDTSIGPYREIGLAVPVVPPGVRAGLRHWLQSLADVDKPSRQLGYHVLHLPVDTEAACAAGREIWGLPKFVAPITYEAPRHGACSDVDIVLHAPDATGQRPQTILRLDGSLGAGLPGPSVSPLLYSQHEGRWLRTPVRVRGGGQAHVRPALQLRVGASEHPMAQQLRQLGLDGARPWLAMATDRFQSRLPAGQPMA</sequence>
<protein>
    <recommendedName>
        <fullName evidence="3">Acetoacetate decarboxylase</fullName>
    </recommendedName>
</protein>
<dbReference type="Pfam" id="PF06314">
    <property type="entry name" value="ADC"/>
    <property type="match status" value="1"/>
</dbReference>
<gene>
    <name evidence="1" type="ORF">EIP75_13700</name>
</gene>
<evidence type="ECO:0008006" key="3">
    <source>
        <dbReference type="Google" id="ProtNLM"/>
    </source>
</evidence>
<proteinExistence type="predicted"/>
<keyword evidence="2" id="KW-1185">Reference proteome</keyword>
<comment type="caution">
    <text evidence="1">The sequence shown here is derived from an EMBL/GenBank/DDBJ whole genome shotgun (WGS) entry which is preliminary data.</text>
</comment>
<dbReference type="Gene3D" id="2.40.400.10">
    <property type="entry name" value="Acetoacetate decarboxylase-like"/>
    <property type="match status" value="1"/>
</dbReference>
<dbReference type="Proteomes" id="UP000269265">
    <property type="component" value="Unassembled WGS sequence"/>
</dbReference>